<keyword evidence="2" id="KW-1185">Reference proteome</keyword>
<dbReference type="RefSeq" id="WP_340359489.1">
    <property type="nucleotide sequence ID" value="NZ_JBBKZU010000012.1"/>
</dbReference>
<dbReference type="Proteomes" id="UP001365846">
    <property type="component" value="Unassembled WGS sequence"/>
</dbReference>
<dbReference type="EMBL" id="JBBKZU010000012">
    <property type="protein sequence ID" value="MEJ8814256.1"/>
    <property type="molecule type" value="Genomic_DNA"/>
</dbReference>
<gene>
    <name evidence="1" type="ORF">WKW77_24435</name>
</gene>
<reference evidence="1 2" key="1">
    <citation type="submission" date="2024-03" db="EMBL/GenBank/DDBJ databases">
        <title>Novel species of the genus Variovorax.</title>
        <authorList>
            <person name="Liu Q."/>
            <person name="Xin Y.-H."/>
        </authorList>
    </citation>
    <scope>NUCLEOTIDE SEQUENCE [LARGE SCALE GENOMIC DNA]</scope>
    <source>
        <strain evidence="1 2">KACC 18899</strain>
    </source>
</reference>
<evidence type="ECO:0000313" key="1">
    <source>
        <dbReference type="EMBL" id="MEJ8814256.1"/>
    </source>
</evidence>
<evidence type="ECO:0000313" key="2">
    <source>
        <dbReference type="Proteomes" id="UP001365846"/>
    </source>
</evidence>
<sequence length="236" mass="27412">MDDIRVSFLLQNEEPVVRAEVDLLGRIDLCKLLSVRSPGARRSQKNIPGFFWMAQTGEHVKYESRLEMAVLKSVDHERALVGAIAQPLILSFTQDGKKRRHTPDFLFPLKDGGALLVNVTPTRRLTNERNRLNFKLCEVVSDQLGWEYVTRNEPTPTYAANINWLNGYRRPPWLLDRYRDELLKRATDQLTVGEALRDLQPDAFVRPVLFHLMWTREIGFDRNELLSDNTKLQREV</sequence>
<comment type="caution">
    <text evidence="1">The sequence shown here is derived from an EMBL/GenBank/DDBJ whole genome shotgun (WGS) entry which is preliminary data.</text>
</comment>
<proteinExistence type="predicted"/>
<organism evidence="1 2">
    <name type="scientific">Variovorax ureilyticus</name>
    <dbReference type="NCBI Taxonomy" id="1836198"/>
    <lineage>
        <taxon>Bacteria</taxon>
        <taxon>Pseudomonadati</taxon>
        <taxon>Pseudomonadota</taxon>
        <taxon>Betaproteobacteria</taxon>
        <taxon>Burkholderiales</taxon>
        <taxon>Comamonadaceae</taxon>
        <taxon>Variovorax</taxon>
    </lineage>
</organism>
<name>A0ABU8VL95_9BURK</name>
<accession>A0ABU8VL95</accession>
<protein>
    <submittedName>
        <fullName evidence="1">TnsA-like heteromeric transposase endonuclease subunit</fullName>
    </submittedName>
</protein>
<dbReference type="NCBIfam" id="NF033179">
    <property type="entry name" value="TnsA_like_Actin"/>
    <property type="match status" value="1"/>
</dbReference>
<dbReference type="InterPro" id="IPR048000">
    <property type="entry name" value="TnsA-like"/>
</dbReference>